<evidence type="ECO:0000313" key="1">
    <source>
        <dbReference type="EMBL" id="RBO91235.1"/>
    </source>
</evidence>
<dbReference type="EMBL" id="QNRH01000009">
    <property type="protein sequence ID" value="RBO91235.1"/>
    <property type="molecule type" value="Genomic_DNA"/>
</dbReference>
<keyword evidence="2" id="KW-1185">Reference proteome</keyword>
<gene>
    <name evidence="1" type="ORF">DFR47_10995</name>
</gene>
<dbReference type="Proteomes" id="UP000252893">
    <property type="component" value="Unassembled WGS sequence"/>
</dbReference>
<organism evidence="1 2">
    <name type="scientific">Pseudochrobactrum asaccharolyticum</name>
    <dbReference type="NCBI Taxonomy" id="354351"/>
    <lineage>
        <taxon>Bacteria</taxon>
        <taxon>Pseudomonadati</taxon>
        <taxon>Pseudomonadota</taxon>
        <taxon>Alphaproteobacteria</taxon>
        <taxon>Hyphomicrobiales</taxon>
        <taxon>Brucellaceae</taxon>
        <taxon>Pseudochrobactrum</taxon>
    </lineage>
</organism>
<dbReference type="AlphaFoldDB" id="A0A366DMS4"/>
<protein>
    <recommendedName>
        <fullName evidence="3">DUF2867 domain-containing protein</fullName>
    </recommendedName>
</protein>
<dbReference type="OrthoDB" id="5464833at2"/>
<comment type="caution">
    <text evidence="1">The sequence shown here is derived from an EMBL/GenBank/DDBJ whole genome shotgun (WGS) entry which is preliminary data.</text>
</comment>
<dbReference type="RefSeq" id="WP_113945915.1">
    <property type="nucleotide sequence ID" value="NZ_JBHEEG010000010.1"/>
</dbReference>
<proteinExistence type="predicted"/>
<evidence type="ECO:0008006" key="3">
    <source>
        <dbReference type="Google" id="ProtNLM"/>
    </source>
</evidence>
<accession>A0A366DMS4</accession>
<name>A0A366DMS4_9HYPH</name>
<sequence>MSLIEQYLPDYGFREVHSCVIMAKPSVVLHAAAAYQPETDPFFRKMIGLRELPMRIGARISDKQTEVVLPFGLHNFTLLEQRDDALVYGLIGRFWRPDFGLVPVSDGQAYRQFNKAGVAKLALVFSAASQGENITRLETETRVFCPDLASRLKFTPYWYLIRPVSGLIRSRILKSIKQDSENS</sequence>
<reference evidence="1 2" key="1">
    <citation type="submission" date="2018-06" db="EMBL/GenBank/DDBJ databases">
        <title>Genomic Encyclopedia of Type Strains, Phase IV (KMG-IV): sequencing the most valuable type-strain genomes for metagenomic binning, comparative biology and taxonomic classification.</title>
        <authorList>
            <person name="Goeker M."/>
        </authorList>
    </citation>
    <scope>NUCLEOTIDE SEQUENCE [LARGE SCALE GENOMIC DNA]</scope>
    <source>
        <strain evidence="1 2">DSM 25619</strain>
    </source>
</reference>
<evidence type="ECO:0000313" key="2">
    <source>
        <dbReference type="Proteomes" id="UP000252893"/>
    </source>
</evidence>